<evidence type="ECO:0000313" key="1">
    <source>
        <dbReference type="EMBL" id="PRQ04733.1"/>
    </source>
</evidence>
<name>A0A2S9YHY7_9BACT</name>
<dbReference type="RefSeq" id="WP_181197257.1">
    <property type="nucleotide sequence ID" value="NZ_PVNK01000025.1"/>
</dbReference>
<accession>A0A2S9YHY7</accession>
<protein>
    <submittedName>
        <fullName evidence="1">Uncharacterized protein</fullName>
    </submittedName>
</protein>
<dbReference type="Proteomes" id="UP000237968">
    <property type="component" value="Unassembled WGS sequence"/>
</dbReference>
<evidence type="ECO:0000313" key="2">
    <source>
        <dbReference type="Proteomes" id="UP000237968"/>
    </source>
</evidence>
<organism evidence="1 2">
    <name type="scientific">Enhygromyxa salina</name>
    <dbReference type="NCBI Taxonomy" id="215803"/>
    <lineage>
        <taxon>Bacteria</taxon>
        <taxon>Pseudomonadati</taxon>
        <taxon>Myxococcota</taxon>
        <taxon>Polyangia</taxon>
        <taxon>Nannocystales</taxon>
        <taxon>Nannocystaceae</taxon>
        <taxon>Enhygromyxa</taxon>
    </lineage>
</organism>
<sequence length="51" mass="5248">MGVSQSTCVGVNPLLTVGADQSINAGADQSLRVSGNHFSCDKTHDEREGSA</sequence>
<keyword evidence="2" id="KW-1185">Reference proteome</keyword>
<dbReference type="AlphaFoldDB" id="A0A2S9YHY7"/>
<gene>
    <name evidence="1" type="ORF">ENSA5_04980</name>
</gene>
<proteinExistence type="predicted"/>
<comment type="caution">
    <text evidence="1">The sequence shown here is derived from an EMBL/GenBank/DDBJ whole genome shotgun (WGS) entry which is preliminary data.</text>
</comment>
<reference evidence="1 2" key="1">
    <citation type="submission" date="2018-03" db="EMBL/GenBank/DDBJ databases">
        <title>Draft Genome Sequences of the Obligatory Marine Myxobacteria Enhygromyxa salina SWB005.</title>
        <authorList>
            <person name="Poehlein A."/>
            <person name="Moghaddam J.A."/>
            <person name="Harms H."/>
            <person name="Alanjari M."/>
            <person name="Koenig G.M."/>
            <person name="Daniel R."/>
            <person name="Schaeberle T.F."/>
        </authorList>
    </citation>
    <scope>NUCLEOTIDE SEQUENCE [LARGE SCALE GENOMIC DNA]</scope>
    <source>
        <strain evidence="1 2">SWB005</strain>
    </source>
</reference>
<dbReference type="EMBL" id="PVNK01000025">
    <property type="protein sequence ID" value="PRQ04733.1"/>
    <property type="molecule type" value="Genomic_DNA"/>
</dbReference>